<reference evidence="2" key="1">
    <citation type="journal article" date="2021" name="Nat. Commun.">
        <title>Genetic determinants of endophytism in the Arabidopsis root mycobiome.</title>
        <authorList>
            <person name="Mesny F."/>
            <person name="Miyauchi S."/>
            <person name="Thiergart T."/>
            <person name="Pickel B."/>
            <person name="Atanasova L."/>
            <person name="Karlsson M."/>
            <person name="Huettel B."/>
            <person name="Barry K.W."/>
            <person name="Haridas S."/>
            <person name="Chen C."/>
            <person name="Bauer D."/>
            <person name="Andreopoulos W."/>
            <person name="Pangilinan J."/>
            <person name="LaButti K."/>
            <person name="Riley R."/>
            <person name="Lipzen A."/>
            <person name="Clum A."/>
            <person name="Drula E."/>
            <person name="Henrissat B."/>
            <person name="Kohler A."/>
            <person name="Grigoriev I.V."/>
            <person name="Martin F.M."/>
            <person name="Hacquard S."/>
        </authorList>
    </citation>
    <scope>NUCLEOTIDE SEQUENCE</scope>
    <source>
        <strain evidence="2">MPI-SDFR-AT-0117</strain>
    </source>
</reference>
<feature type="compositionally biased region" description="Basic and acidic residues" evidence="1">
    <location>
        <begin position="183"/>
        <end position="194"/>
    </location>
</feature>
<proteinExistence type="predicted"/>
<name>A0A9P8VJJ5_9PEZI</name>
<sequence>MQSVCVASGAEGAARMRRPVALKTLGQAVVAGREEEGEQPRRTISLSPPPLGPFDPSVGHGTGAARGSSGSCWRPVPGRVPRDRQRRENGRKRKTSHLSTADMPGARPYDRTVSASNILSKETKEARKKPQQNLPARPACPSHRADKSPRLARLLPQPHLTMARPPALTSSVVPLLLLPAGTRIRDDRRLDSGRRLTRQTAQRGRKLRKNQTNQSGGEEGRSAE</sequence>
<feature type="compositionally biased region" description="Basic and acidic residues" evidence="1">
    <location>
        <begin position="32"/>
        <end position="41"/>
    </location>
</feature>
<protein>
    <submittedName>
        <fullName evidence="2">Uncharacterized protein</fullName>
    </submittedName>
</protein>
<feature type="region of interest" description="Disordered" evidence="1">
    <location>
        <begin position="179"/>
        <end position="224"/>
    </location>
</feature>
<evidence type="ECO:0000313" key="2">
    <source>
        <dbReference type="EMBL" id="KAH6694005.1"/>
    </source>
</evidence>
<organism evidence="2 3">
    <name type="scientific">Plectosphaerella plurivora</name>
    <dbReference type="NCBI Taxonomy" id="936078"/>
    <lineage>
        <taxon>Eukaryota</taxon>
        <taxon>Fungi</taxon>
        <taxon>Dikarya</taxon>
        <taxon>Ascomycota</taxon>
        <taxon>Pezizomycotina</taxon>
        <taxon>Sordariomycetes</taxon>
        <taxon>Hypocreomycetidae</taxon>
        <taxon>Glomerellales</taxon>
        <taxon>Plectosphaerellaceae</taxon>
        <taxon>Plectosphaerella</taxon>
    </lineage>
</organism>
<evidence type="ECO:0000256" key="1">
    <source>
        <dbReference type="SAM" id="MobiDB-lite"/>
    </source>
</evidence>
<evidence type="ECO:0000313" key="3">
    <source>
        <dbReference type="Proteomes" id="UP000770015"/>
    </source>
</evidence>
<feature type="region of interest" description="Disordered" evidence="1">
    <location>
        <begin position="30"/>
        <end position="152"/>
    </location>
</feature>
<gene>
    <name evidence="2" type="ORF">F5X68DRAFT_48392</name>
</gene>
<comment type="caution">
    <text evidence="2">The sequence shown here is derived from an EMBL/GenBank/DDBJ whole genome shotgun (WGS) entry which is preliminary data.</text>
</comment>
<dbReference type="Proteomes" id="UP000770015">
    <property type="component" value="Unassembled WGS sequence"/>
</dbReference>
<dbReference type="AlphaFoldDB" id="A0A9P8VJJ5"/>
<dbReference type="EMBL" id="JAGSXJ010000003">
    <property type="protein sequence ID" value="KAH6694005.1"/>
    <property type="molecule type" value="Genomic_DNA"/>
</dbReference>
<keyword evidence="3" id="KW-1185">Reference proteome</keyword>
<accession>A0A9P8VJJ5</accession>